<feature type="signal peptide" evidence="1">
    <location>
        <begin position="1"/>
        <end position="21"/>
    </location>
</feature>
<comment type="caution">
    <text evidence="3">The sequence shown here is derived from an EMBL/GenBank/DDBJ whole genome shotgun (WGS) entry which is preliminary data.</text>
</comment>
<feature type="domain" description="DUF4476" evidence="2">
    <location>
        <begin position="44"/>
        <end position="132"/>
    </location>
</feature>
<feature type="chain" id="PRO_5047343981" evidence="1">
    <location>
        <begin position="22"/>
        <end position="138"/>
    </location>
</feature>
<keyword evidence="1" id="KW-0732">Signal</keyword>
<evidence type="ECO:0000256" key="1">
    <source>
        <dbReference type="SAM" id="SignalP"/>
    </source>
</evidence>
<dbReference type="EMBL" id="JBHTHU010000022">
    <property type="protein sequence ID" value="MFD0751995.1"/>
    <property type="molecule type" value="Genomic_DNA"/>
</dbReference>
<dbReference type="RefSeq" id="WP_377102316.1">
    <property type="nucleotide sequence ID" value="NZ_JBHTHU010000022.1"/>
</dbReference>
<evidence type="ECO:0000313" key="3">
    <source>
        <dbReference type="EMBL" id="MFD0751995.1"/>
    </source>
</evidence>
<evidence type="ECO:0000313" key="4">
    <source>
        <dbReference type="Proteomes" id="UP001596958"/>
    </source>
</evidence>
<dbReference type="Pfam" id="PF14771">
    <property type="entry name" value="DUF4476"/>
    <property type="match status" value="1"/>
</dbReference>
<accession>A0ABW2Z1N5</accession>
<sequence length="138" mass="15871">MIKSYSAFAALAICATMPAFAAKPLVVLAEKVQQQKIKHPTEAMSKEEHTAILNNMRQKKNDAEKIAALKEGVKDKGITVEQLITLLNQFLTDDAKIECAQYAFPYTTNYKAFLKIMDLFQQEGYKWRLEEYYDKNRK</sequence>
<gene>
    <name evidence="3" type="ORF">ACFQZS_17710</name>
</gene>
<evidence type="ECO:0000259" key="2">
    <source>
        <dbReference type="Pfam" id="PF14771"/>
    </source>
</evidence>
<proteinExistence type="predicted"/>
<reference evidence="4" key="1">
    <citation type="journal article" date="2019" name="Int. J. Syst. Evol. Microbiol.">
        <title>The Global Catalogue of Microorganisms (GCM) 10K type strain sequencing project: providing services to taxonomists for standard genome sequencing and annotation.</title>
        <authorList>
            <consortium name="The Broad Institute Genomics Platform"/>
            <consortium name="The Broad Institute Genome Sequencing Center for Infectious Disease"/>
            <person name="Wu L."/>
            <person name="Ma J."/>
        </authorList>
    </citation>
    <scope>NUCLEOTIDE SEQUENCE [LARGE SCALE GENOMIC DNA]</scope>
    <source>
        <strain evidence="4">CCUG 63418</strain>
    </source>
</reference>
<organism evidence="3 4">
    <name type="scientific">Mucilaginibacter calamicampi</name>
    <dbReference type="NCBI Taxonomy" id="1302352"/>
    <lineage>
        <taxon>Bacteria</taxon>
        <taxon>Pseudomonadati</taxon>
        <taxon>Bacteroidota</taxon>
        <taxon>Sphingobacteriia</taxon>
        <taxon>Sphingobacteriales</taxon>
        <taxon>Sphingobacteriaceae</taxon>
        <taxon>Mucilaginibacter</taxon>
    </lineage>
</organism>
<name>A0ABW2Z1N5_9SPHI</name>
<dbReference type="InterPro" id="IPR028011">
    <property type="entry name" value="DUF4476"/>
</dbReference>
<dbReference type="Proteomes" id="UP001596958">
    <property type="component" value="Unassembled WGS sequence"/>
</dbReference>
<keyword evidence="4" id="KW-1185">Reference proteome</keyword>
<protein>
    <submittedName>
        <fullName evidence="3">DUF4476 domain-containing protein</fullName>
    </submittedName>
</protein>